<dbReference type="EMBL" id="CM042889">
    <property type="protein sequence ID" value="KAI4321205.1"/>
    <property type="molecule type" value="Genomic_DNA"/>
</dbReference>
<accession>A0ACB9MAM6</accession>
<proteinExistence type="predicted"/>
<protein>
    <submittedName>
        <fullName evidence="1">Uncharacterized protein</fullName>
    </submittedName>
</protein>
<sequence length="272" mass="30758">MAVCRAWRDIARSTDFVDSCLRRAKFYIKYMSFGDGEGETVEYDISCWCCLLATCNGLVLLEEAMKRGGLLVSLCSTYDRNLEIHGCLGFIARVNMNYIGVWLLKGSCRDNGWTKVHSISVTTTFDMVFVNAPWSYLACFAMVSPFLTKRPRSKFVFASPAKTPETLFKYISLEQIPIQCGGLSTDCCSRDTEFTINDPATKMTVKPGSKQIVEIIGHKRCTLVWDLRVISWEVRYRAEFVPDAEGGCPVDIQKPRNMSPKGERWCMVATNH</sequence>
<gene>
    <name evidence="1" type="ORF">MLD38_034615</name>
</gene>
<evidence type="ECO:0000313" key="2">
    <source>
        <dbReference type="Proteomes" id="UP001057402"/>
    </source>
</evidence>
<name>A0ACB9MAM6_9MYRT</name>
<evidence type="ECO:0000313" key="1">
    <source>
        <dbReference type="EMBL" id="KAI4321205.1"/>
    </source>
</evidence>
<keyword evidence="2" id="KW-1185">Reference proteome</keyword>
<dbReference type="Proteomes" id="UP001057402">
    <property type="component" value="Chromosome 10"/>
</dbReference>
<reference evidence="2" key="1">
    <citation type="journal article" date="2023" name="Front. Plant Sci.">
        <title>Chromosomal-level genome assembly of Melastoma candidum provides insights into trichome evolution.</title>
        <authorList>
            <person name="Zhong Y."/>
            <person name="Wu W."/>
            <person name="Sun C."/>
            <person name="Zou P."/>
            <person name="Liu Y."/>
            <person name="Dai S."/>
            <person name="Zhou R."/>
        </authorList>
    </citation>
    <scope>NUCLEOTIDE SEQUENCE [LARGE SCALE GENOMIC DNA]</scope>
</reference>
<organism evidence="1 2">
    <name type="scientific">Melastoma candidum</name>
    <dbReference type="NCBI Taxonomy" id="119954"/>
    <lineage>
        <taxon>Eukaryota</taxon>
        <taxon>Viridiplantae</taxon>
        <taxon>Streptophyta</taxon>
        <taxon>Embryophyta</taxon>
        <taxon>Tracheophyta</taxon>
        <taxon>Spermatophyta</taxon>
        <taxon>Magnoliopsida</taxon>
        <taxon>eudicotyledons</taxon>
        <taxon>Gunneridae</taxon>
        <taxon>Pentapetalae</taxon>
        <taxon>rosids</taxon>
        <taxon>malvids</taxon>
        <taxon>Myrtales</taxon>
        <taxon>Melastomataceae</taxon>
        <taxon>Melastomatoideae</taxon>
        <taxon>Melastomateae</taxon>
        <taxon>Melastoma</taxon>
    </lineage>
</organism>
<comment type="caution">
    <text evidence="1">The sequence shown here is derived from an EMBL/GenBank/DDBJ whole genome shotgun (WGS) entry which is preliminary data.</text>
</comment>